<dbReference type="AlphaFoldDB" id="A0A8K1FGY2"/>
<evidence type="ECO:0000256" key="8">
    <source>
        <dbReference type="SAM" id="SignalP"/>
    </source>
</evidence>
<evidence type="ECO:0000256" key="5">
    <source>
        <dbReference type="ARBA" id="ARBA00023157"/>
    </source>
</evidence>
<evidence type="ECO:0000256" key="4">
    <source>
        <dbReference type="ARBA" id="ARBA00022978"/>
    </source>
</evidence>
<organism evidence="9 10">
    <name type="scientific">Pythium oligandrum</name>
    <name type="common">Mycoparasitic fungus</name>
    <dbReference type="NCBI Taxonomy" id="41045"/>
    <lineage>
        <taxon>Eukaryota</taxon>
        <taxon>Sar</taxon>
        <taxon>Stramenopiles</taxon>
        <taxon>Oomycota</taxon>
        <taxon>Peronosporomycetes</taxon>
        <taxon>Pythiales</taxon>
        <taxon>Pythiaceae</taxon>
        <taxon>Pythium</taxon>
    </lineage>
</organism>
<evidence type="ECO:0000256" key="3">
    <source>
        <dbReference type="ARBA" id="ARBA00022525"/>
    </source>
</evidence>
<comment type="subcellular location">
    <subcellularLocation>
        <location evidence="1 6">Secreted</location>
    </subcellularLocation>
</comment>
<gene>
    <name evidence="9" type="ORF">Poli38472_011801</name>
</gene>
<dbReference type="Gene3D" id="1.10.239.10">
    <property type="entry name" value="Elicitin domain"/>
    <property type="match status" value="1"/>
</dbReference>
<dbReference type="InterPro" id="IPR002200">
    <property type="entry name" value="Elicitin"/>
</dbReference>
<evidence type="ECO:0000256" key="2">
    <source>
        <dbReference type="ARBA" id="ARBA00009544"/>
    </source>
</evidence>
<name>A0A8K1FGY2_PYTOL</name>
<dbReference type="Proteomes" id="UP000794436">
    <property type="component" value="Unassembled WGS sequence"/>
</dbReference>
<reference evidence="9" key="1">
    <citation type="submission" date="2019-03" db="EMBL/GenBank/DDBJ databases">
        <title>Long read genome sequence of the mycoparasitic Pythium oligandrum ATCC 38472 isolated from sugarbeet rhizosphere.</title>
        <authorList>
            <person name="Gaulin E."/>
        </authorList>
    </citation>
    <scope>NUCLEOTIDE SEQUENCE</scope>
    <source>
        <strain evidence="9">ATCC 38472_TT</strain>
    </source>
</reference>
<protein>
    <recommendedName>
        <fullName evidence="6">Elicitin</fullName>
    </recommendedName>
</protein>
<sequence length="191" mass="19915">MNTRAWLLAVVGSLAVSHEVSADSCDLVKLVPLLADRSNHVCMKASGFFFPPNENPTSDMFSKTCQEKSCLFVFAQLEKMVGKNECKIGQRGVYSDFLKPHKKACGIPDNSTSSLAGSLQADVGGSDGVGSWLGTSTNVSAVEGGNVANPDAKKSDSKGQTQEVQAMTSNAPAIAMSSGLVVLSVLASLLA</sequence>
<keyword evidence="4 6" id="KW-0928">Hypersensitive response elicitation</keyword>
<evidence type="ECO:0000256" key="6">
    <source>
        <dbReference type="RuleBase" id="RU368111"/>
    </source>
</evidence>
<evidence type="ECO:0000256" key="7">
    <source>
        <dbReference type="SAM" id="MobiDB-lite"/>
    </source>
</evidence>
<comment type="caution">
    <text evidence="9">The sequence shown here is derived from an EMBL/GenBank/DDBJ whole genome shotgun (WGS) entry which is preliminary data.</text>
</comment>
<keyword evidence="8" id="KW-0732">Signal</keyword>
<feature type="chain" id="PRO_5035453099" description="Elicitin" evidence="8">
    <location>
        <begin position="23"/>
        <end position="191"/>
    </location>
</feature>
<evidence type="ECO:0000313" key="10">
    <source>
        <dbReference type="Proteomes" id="UP000794436"/>
    </source>
</evidence>
<dbReference type="GO" id="GO:0052040">
    <property type="term" value="P:symbiont-mediated perturbation of host programmed cell death"/>
    <property type="evidence" value="ECO:0007669"/>
    <property type="project" value="UniProtKB-UniRule"/>
</dbReference>
<comment type="function">
    <text evidence="6">Induces local and distal defense responses (incompatible hypersensitive reaction) in plants from the solanaceae and cruciferae families. Elicits leaf necrosis and causes the accumulation of pathogenesis-related proteins. Might interact with the lipidic molecules of the plasma membrane.</text>
</comment>
<feature type="region of interest" description="Disordered" evidence="7">
    <location>
        <begin position="141"/>
        <end position="162"/>
    </location>
</feature>
<feature type="signal peptide" evidence="8">
    <location>
        <begin position="1"/>
        <end position="22"/>
    </location>
</feature>
<dbReference type="EMBL" id="SPLM01000112">
    <property type="protein sequence ID" value="TMW58213.1"/>
    <property type="molecule type" value="Genomic_DNA"/>
</dbReference>
<dbReference type="Pfam" id="PF00964">
    <property type="entry name" value="Elicitin"/>
    <property type="match status" value="1"/>
</dbReference>
<dbReference type="InterPro" id="IPR036470">
    <property type="entry name" value="Elicitin_sf"/>
</dbReference>
<keyword evidence="10" id="KW-1185">Reference proteome</keyword>
<keyword evidence="3 6" id="KW-0964">Secreted</keyword>
<dbReference type="SUPFAM" id="SSF48647">
    <property type="entry name" value="Fungal elicitin"/>
    <property type="match status" value="1"/>
</dbReference>
<proteinExistence type="inferred from homology"/>
<dbReference type="GO" id="GO:0005576">
    <property type="term" value="C:extracellular region"/>
    <property type="evidence" value="ECO:0007669"/>
    <property type="project" value="UniProtKB-SubCell"/>
</dbReference>
<comment type="similarity">
    <text evidence="2 6">Belongs to the elicitin family.</text>
</comment>
<evidence type="ECO:0000313" key="9">
    <source>
        <dbReference type="EMBL" id="TMW58213.1"/>
    </source>
</evidence>
<accession>A0A8K1FGY2</accession>
<keyword evidence="5 6" id="KW-1015">Disulfide bond</keyword>
<evidence type="ECO:0000256" key="1">
    <source>
        <dbReference type="ARBA" id="ARBA00004613"/>
    </source>
</evidence>